<dbReference type="EMBL" id="CAJOBC010034343">
    <property type="protein sequence ID" value="CAF4106472.1"/>
    <property type="molecule type" value="Genomic_DNA"/>
</dbReference>
<dbReference type="AlphaFoldDB" id="A0A815D8J7"/>
<dbReference type="OrthoDB" id="10045809at2759"/>
<feature type="non-terminal residue" evidence="2">
    <location>
        <position position="1"/>
    </location>
</feature>
<protein>
    <submittedName>
        <fullName evidence="2">Uncharacterized protein</fullName>
    </submittedName>
</protein>
<evidence type="ECO:0000313" key="3">
    <source>
        <dbReference type="EMBL" id="CAF4106472.1"/>
    </source>
</evidence>
<evidence type="ECO:0000313" key="4">
    <source>
        <dbReference type="Proteomes" id="UP000663829"/>
    </source>
</evidence>
<proteinExistence type="predicted"/>
<comment type="caution">
    <text evidence="2">The sequence shown here is derived from an EMBL/GenBank/DDBJ whole genome shotgun (WGS) entry which is preliminary data.</text>
</comment>
<accession>A0A815D8J7</accession>
<organism evidence="2 4">
    <name type="scientific">Didymodactylos carnosus</name>
    <dbReference type="NCBI Taxonomy" id="1234261"/>
    <lineage>
        <taxon>Eukaryota</taxon>
        <taxon>Metazoa</taxon>
        <taxon>Spiralia</taxon>
        <taxon>Gnathifera</taxon>
        <taxon>Rotifera</taxon>
        <taxon>Eurotatoria</taxon>
        <taxon>Bdelloidea</taxon>
        <taxon>Philodinida</taxon>
        <taxon>Philodinidae</taxon>
        <taxon>Didymodactylos</taxon>
    </lineage>
</organism>
<evidence type="ECO:0000256" key="1">
    <source>
        <dbReference type="SAM" id="MobiDB-lite"/>
    </source>
</evidence>
<feature type="non-terminal residue" evidence="2">
    <location>
        <position position="659"/>
    </location>
</feature>
<keyword evidence="4" id="KW-1185">Reference proteome</keyword>
<dbReference type="Proteomes" id="UP000681722">
    <property type="component" value="Unassembled WGS sequence"/>
</dbReference>
<feature type="region of interest" description="Disordered" evidence="1">
    <location>
        <begin position="595"/>
        <end position="614"/>
    </location>
</feature>
<gene>
    <name evidence="2" type="ORF">GPM918_LOCUS28206</name>
    <name evidence="3" type="ORF">SRO942_LOCUS28683</name>
</gene>
<evidence type="ECO:0000313" key="2">
    <source>
        <dbReference type="EMBL" id="CAF1294487.1"/>
    </source>
</evidence>
<dbReference type="Proteomes" id="UP000663829">
    <property type="component" value="Unassembled WGS sequence"/>
</dbReference>
<name>A0A815D8J7_9BILA</name>
<reference evidence="2" key="1">
    <citation type="submission" date="2021-02" db="EMBL/GenBank/DDBJ databases">
        <authorList>
            <person name="Nowell W R."/>
        </authorList>
    </citation>
    <scope>NUCLEOTIDE SEQUENCE</scope>
</reference>
<sequence length="659" mass="75679">MRSLKCRSLKCRGRSSVGAPMSFNQMSVNRIYLNMGIKKFKEIRMNVFPKKDFLRPAIILSDRAHVILQCALQVFNDGESYQQFLELAFRIVNHRSTTSDFKLTAIHACLAHIMLDIRKLCNKFIINKHDRTLSMWCGALLVNTNNWTEMVENWRIICTVFMNMYTNKENKQIMDILFKKISCISNNLNFRTTIEDTTEGDDNTPNGQYRFNNTNDDGDLGRYKKQLSNFDSLSLQKFNPQRTNNNSESRMGILKQTQLDSLRVLRFEDKNEAFFAFENNPYTQSTRTKNLDIGRLFETSSKIIVFLRRMNFNSTNENIPTVGEGLTENHPINLPTQPSIIQTRNDTEISKYLIFIYNSISFSIIGYPGSNKTTAVDLIRNSCLETEEALDVTPDKSGINSSATIKSLLHELKNSHPRLIQLWEELTTLMQSFGLYKGGAGSYDRLIIYTLYNTNHIVRRQTVKSPSVAIVDPVLNIGSGGHPGDIFDSVVADNEAKFQINRLAGALHNVRIAGMVLEIVRDQQQGLSYHDFKKDTMERIKSAVGEFKRNKRFETISSVTAQSSLALMDYYICQKKIYPNRKIEETLEELRAQFEEQNDEGQQENQFSNQIPEVERNPHKTILLSPEQKVLWEYLMKHHGGFKSKQLQGAARELAKEGL</sequence>
<dbReference type="EMBL" id="CAJNOQ010012202">
    <property type="protein sequence ID" value="CAF1294487.1"/>
    <property type="molecule type" value="Genomic_DNA"/>
</dbReference>